<gene>
    <name evidence="1" type="ORF">COV23_00505</name>
</gene>
<evidence type="ECO:0000313" key="2">
    <source>
        <dbReference type="Proteomes" id="UP000231602"/>
    </source>
</evidence>
<proteinExistence type="predicted"/>
<dbReference type="Gene3D" id="2.60.40.2030">
    <property type="match status" value="1"/>
</dbReference>
<name>A0A2H0REU2_9BACT</name>
<dbReference type="Proteomes" id="UP000231602">
    <property type="component" value="Unassembled WGS sequence"/>
</dbReference>
<protein>
    <submittedName>
        <fullName evidence="1">Uncharacterized protein</fullName>
    </submittedName>
</protein>
<reference evidence="1 2" key="1">
    <citation type="submission" date="2017-09" db="EMBL/GenBank/DDBJ databases">
        <title>Depth-based differentiation of microbial function through sediment-hosted aquifers and enrichment of novel symbionts in the deep terrestrial subsurface.</title>
        <authorList>
            <person name="Probst A.J."/>
            <person name="Ladd B."/>
            <person name="Jarett J.K."/>
            <person name="Geller-Mcgrath D.E."/>
            <person name="Sieber C.M."/>
            <person name="Emerson J.B."/>
            <person name="Anantharaman K."/>
            <person name="Thomas B.C."/>
            <person name="Malmstrom R."/>
            <person name="Stieglmeier M."/>
            <person name="Klingl A."/>
            <person name="Woyke T."/>
            <person name="Ryan C.M."/>
            <person name="Banfield J.F."/>
        </authorList>
    </citation>
    <scope>NUCLEOTIDE SEQUENCE [LARGE SCALE GENOMIC DNA]</scope>
    <source>
        <strain evidence="1">CG10_big_fil_rev_8_21_14_0_10_31_9</strain>
    </source>
</reference>
<dbReference type="SUPFAM" id="SSF141072">
    <property type="entry name" value="CalX-like"/>
    <property type="match status" value="1"/>
</dbReference>
<dbReference type="AlphaFoldDB" id="A0A2H0REU2"/>
<comment type="caution">
    <text evidence="1">The sequence shown here is derived from an EMBL/GenBank/DDBJ whole genome shotgun (WGS) entry which is preliminary data.</text>
</comment>
<dbReference type="InterPro" id="IPR038081">
    <property type="entry name" value="CalX-like_sf"/>
</dbReference>
<dbReference type="EMBL" id="PCXV01000010">
    <property type="protein sequence ID" value="PIR44315.1"/>
    <property type="molecule type" value="Genomic_DNA"/>
</dbReference>
<accession>A0A2H0REU2</accession>
<evidence type="ECO:0000313" key="1">
    <source>
        <dbReference type="EMBL" id="PIR44315.1"/>
    </source>
</evidence>
<sequence length="112" mass="12216">MVYFEINGLYEVIHIIMYLNMSVPTTQFTSGISSDDESTVTTIINFILSKPYLLNVTANIAASSVNAVYGVNYSLETNSITISARATTASITFNNINDNVSGIDKTVTTYIL</sequence>
<organism evidence="1 2">
    <name type="scientific">Candidatus Wolfebacteria bacterium CG10_big_fil_rev_8_21_14_0_10_31_9</name>
    <dbReference type="NCBI Taxonomy" id="1975070"/>
    <lineage>
        <taxon>Bacteria</taxon>
        <taxon>Candidatus Wolfeibacteriota</taxon>
    </lineage>
</organism>